<comment type="caution">
    <text evidence="2">The sequence shown here is derived from an EMBL/GenBank/DDBJ whole genome shotgun (WGS) entry which is preliminary data.</text>
</comment>
<organism evidence="2 3">
    <name type="scientific">Herbiconiux daphne</name>
    <dbReference type="NCBI Taxonomy" id="2970914"/>
    <lineage>
        <taxon>Bacteria</taxon>
        <taxon>Bacillati</taxon>
        <taxon>Actinomycetota</taxon>
        <taxon>Actinomycetes</taxon>
        <taxon>Micrococcales</taxon>
        <taxon>Microbacteriaceae</taxon>
        <taxon>Herbiconiux</taxon>
    </lineage>
</organism>
<reference evidence="2" key="1">
    <citation type="submission" date="2022-08" db="EMBL/GenBank/DDBJ databases">
        <authorList>
            <person name="Deng Y."/>
            <person name="Han X.-F."/>
            <person name="Zhang Y.-Q."/>
        </authorList>
    </citation>
    <scope>NUCLEOTIDE SEQUENCE</scope>
    <source>
        <strain evidence="2">CPCC 203386</strain>
    </source>
</reference>
<dbReference type="GO" id="GO:0016874">
    <property type="term" value="F:ligase activity"/>
    <property type="evidence" value="ECO:0007669"/>
    <property type="project" value="UniProtKB-KW"/>
</dbReference>
<dbReference type="EMBL" id="JANLCJ010000801">
    <property type="protein sequence ID" value="MCS5737538.1"/>
    <property type="molecule type" value="Genomic_DNA"/>
</dbReference>
<gene>
    <name evidence="2" type="ORF">N1032_27790</name>
</gene>
<accession>A0ABT2HC77</accession>
<evidence type="ECO:0000313" key="3">
    <source>
        <dbReference type="Proteomes" id="UP001165586"/>
    </source>
</evidence>
<evidence type="ECO:0000313" key="2">
    <source>
        <dbReference type="EMBL" id="MCS5737538.1"/>
    </source>
</evidence>
<proteinExistence type="predicted"/>
<protein>
    <submittedName>
        <fullName evidence="2">T4 RnlA family RNA ligase</fullName>
    </submittedName>
</protein>
<feature type="non-terminal residue" evidence="2">
    <location>
        <position position="1"/>
    </location>
</feature>
<dbReference type="Pfam" id="PF09511">
    <property type="entry name" value="RNA_lig_T4_1"/>
    <property type="match status" value="1"/>
</dbReference>
<dbReference type="Proteomes" id="UP001165586">
    <property type="component" value="Unassembled WGS sequence"/>
</dbReference>
<feature type="domain" description="T4 RNA ligase 1-like N-terminal" evidence="1">
    <location>
        <begin position="59"/>
        <end position="147"/>
    </location>
</feature>
<keyword evidence="3" id="KW-1185">Reference proteome</keyword>
<evidence type="ECO:0000259" key="1">
    <source>
        <dbReference type="Pfam" id="PF09511"/>
    </source>
</evidence>
<feature type="non-terminal residue" evidence="2">
    <location>
        <position position="174"/>
    </location>
</feature>
<dbReference type="InterPro" id="IPR019039">
    <property type="entry name" value="T4-Rnl1-like_N"/>
</dbReference>
<dbReference type="RefSeq" id="WP_259543963.1">
    <property type="nucleotide sequence ID" value="NZ_JANLCJ010000801.1"/>
</dbReference>
<keyword evidence="2" id="KW-0436">Ligase</keyword>
<sequence length="174" mass="20123">SDRLEFNVETPVTPKEFAEYSQANPNQVQMKEQANGNVSFNFSSRVFRSDKWNQVTSHARGLFMKEQDNGSWEVVARSYNKFFNDEQRRSTEANRLRQTVTFPVQVFKKYNGFLGLIGYDKTTGEPFVSSKAVQDISTKDTYANWVKDVFIEVYGQEHFDKVVALSKELDSTFI</sequence>
<name>A0ABT2HC77_9MICO</name>